<feature type="transmembrane region" description="Helical" evidence="2">
    <location>
        <begin position="204"/>
        <end position="226"/>
    </location>
</feature>
<dbReference type="RefSeq" id="WP_161839174.1">
    <property type="nucleotide sequence ID" value="NZ_CP048000.1"/>
</dbReference>
<evidence type="ECO:0000313" key="3">
    <source>
        <dbReference type="EMBL" id="QHQ62350.1"/>
    </source>
</evidence>
<evidence type="ECO:0000256" key="2">
    <source>
        <dbReference type="SAM" id="Phobius"/>
    </source>
</evidence>
<proteinExistence type="predicted"/>
<evidence type="ECO:0000256" key="1">
    <source>
        <dbReference type="SAM" id="MobiDB-lite"/>
    </source>
</evidence>
<keyword evidence="2" id="KW-0812">Transmembrane</keyword>
<dbReference type="AlphaFoldDB" id="A0A6P1TMA1"/>
<feature type="compositionally biased region" description="Acidic residues" evidence="1">
    <location>
        <begin position="117"/>
        <end position="131"/>
    </location>
</feature>
<dbReference type="EMBL" id="CP048000">
    <property type="protein sequence ID" value="QHQ62350.1"/>
    <property type="molecule type" value="Genomic_DNA"/>
</dbReference>
<feature type="transmembrane region" description="Helical" evidence="2">
    <location>
        <begin position="232"/>
        <end position="251"/>
    </location>
</feature>
<protein>
    <submittedName>
        <fullName evidence="3">Uncharacterized protein</fullName>
    </submittedName>
</protein>
<organism evidence="3 4">
    <name type="scientific">Anaerocolumna sedimenticola</name>
    <dbReference type="NCBI Taxonomy" id="2696063"/>
    <lineage>
        <taxon>Bacteria</taxon>
        <taxon>Bacillati</taxon>
        <taxon>Bacillota</taxon>
        <taxon>Clostridia</taxon>
        <taxon>Lachnospirales</taxon>
        <taxon>Lachnospiraceae</taxon>
        <taxon>Anaerocolumna</taxon>
    </lineage>
</organism>
<accession>A0A6P1TMA1</accession>
<feature type="region of interest" description="Disordered" evidence="1">
    <location>
        <begin position="102"/>
        <end position="131"/>
    </location>
</feature>
<reference evidence="3 4" key="1">
    <citation type="submission" date="2020-01" db="EMBL/GenBank/DDBJ databases">
        <title>Genome analysis of Anaerocolumna sp. CBA3638.</title>
        <authorList>
            <person name="Kim J."/>
            <person name="Roh S.W."/>
        </authorList>
    </citation>
    <scope>NUCLEOTIDE SEQUENCE [LARGE SCALE GENOMIC DNA]</scope>
    <source>
        <strain evidence="3 4">CBA3638</strain>
    </source>
</reference>
<keyword evidence="2" id="KW-0472">Membrane</keyword>
<dbReference type="KEGG" id="anr:Ana3638_17455"/>
<name>A0A6P1TMA1_9FIRM</name>
<keyword evidence="4" id="KW-1185">Reference proteome</keyword>
<dbReference type="Proteomes" id="UP000464314">
    <property type="component" value="Chromosome"/>
</dbReference>
<gene>
    <name evidence="3" type="ORF">Ana3638_17455</name>
</gene>
<sequence>MPWCPNCKEEYVDGITVCVDCGTELVENLPEEPTVIPFMETEKELFAKKFVEFLHYSKVESASYEFDEEKQQWIVTIDEKSLKQVTKLYNAFYSVESDNALSSLQGNNDQQVKENETDAEYEDEEYEDEEAIDEGFDEEFDEYERMDEEVTVHNQSDSEYQTMFSEDELKNIMESRQPKPIEPSTVYVKKEEQYKDYKSSASTFIVVSVLGIAVLILNAVGIINIFAGPMPYIVMGALFIAFLYIGISSYAKAQKIEKEIDDENNVTQSINDWLTQNVTAEQLDALTDPSETAEIRFFHKLEKMKEMITAQFGEMNESYLDLLVEEYYNNHFETNQEPEE</sequence>
<keyword evidence="2" id="KW-1133">Transmembrane helix</keyword>
<evidence type="ECO:0000313" key="4">
    <source>
        <dbReference type="Proteomes" id="UP000464314"/>
    </source>
</evidence>